<gene>
    <name evidence="2" type="ORF">CA264_21125</name>
</gene>
<keyword evidence="3" id="KW-1185">Reference proteome</keyword>
<dbReference type="Proteomes" id="UP000266292">
    <property type="component" value="Plasmid unnamed"/>
</dbReference>
<proteinExistence type="predicted"/>
<feature type="compositionally biased region" description="Basic and acidic residues" evidence="1">
    <location>
        <begin position="1"/>
        <end position="27"/>
    </location>
</feature>
<dbReference type="KEGG" id="pact:CA264_21125"/>
<protein>
    <submittedName>
        <fullName evidence="2">Uncharacterized protein</fullName>
    </submittedName>
</protein>
<name>A0A1X9YYR3_9BACT</name>
<sequence length="68" mass="7429">MNEQNNKRDQLKSNKETHAGEETHADSHTPSTGDKPHVVAGGRSQNVESIEDMKEDINAGEDEGNGKK</sequence>
<dbReference type="EMBL" id="CP021236">
    <property type="protein sequence ID" value="ARS38055.1"/>
    <property type="molecule type" value="Genomic_DNA"/>
</dbReference>
<evidence type="ECO:0000256" key="1">
    <source>
        <dbReference type="SAM" id="MobiDB-lite"/>
    </source>
</evidence>
<feature type="region of interest" description="Disordered" evidence="1">
    <location>
        <begin position="1"/>
        <end position="68"/>
    </location>
</feature>
<organism evidence="2 3">
    <name type="scientific">Pontibacter actiniarum</name>
    <dbReference type="NCBI Taxonomy" id="323450"/>
    <lineage>
        <taxon>Bacteria</taxon>
        <taxon>Pseudomonadati</taxon>
        <taxon>Bacteroidota</taxon>
        <taxon>Cytophagia</taxon>
        <taxon>Cytophagales</taxon>
        <taxon>Hymenobacteraceae</taxon>
        <taxon>Pontibacter</taxon>
    </lineage>
</organism>
<geneLocation type="plasmid" evidence="2 3">
    <name>unnamed</name>
</geneLocation>
<reference evidence="3" key="1">
    <citation type="submission" date="2017-05" db="EMBL/GenBank/DDBJ databases">
        <authorList>
            <person name="Ray J."/>
            <person name="Price M."/>
            <person name="Deutschbauer A."/>
        </authorList>
    </citation>
    <scope>NUCLEOTIDE SEQUENCE [LARGE SCALE GENOMIC DNA]</scope>
    <source>
        <strain evidence="3">DSM 19842</strain>
        <plasmid evidence="3">unnamed</plasmid>
    </source>
</reference>
<feature type="compositionally biased region" description="Acidic residues" evidence="1">
    <location>
        <begin position="58"/>
        <end position="68"/>
    </location>
</feature>
<keyword evidence="2" id="KW-0614">Plasmid</keyword>
<dbReference type="AlphaFoldDB" id="A0A1X9YYR3"/>
<evidence type="ECO:0000313" key="2">
    <source>
        <dbReference type="EMBL" id="ARS38055.1"/>
    </source>
</evidence>
<dbReference type="RefSeq" id="WP_025603806.1">
    <property type="nucleotide sequence ID" value="NZ_CP021236.1"/>
</dbReference>
<accession>A0A1X9YYR3</accession>
<evidence type="ECO:0000313" key="3">
    <source>
        <dbReference type="Proteomes" id="UP000266292"/>
    </source>
</evidence>